<dbReference type="PANTHER" id="PTHR11601:SF34">
    <property type="entry name" value="CYSTEINE DESULFURASE"/>
    <property type="match status" value="1"/>
</dbReference>
<gene>
    <name evidence="9" type="ORF">RCIX1570</name>
</gene>
<dbReference type="GO" id="GO:0016782">
    <property type="term" value="F:transferase activity, transferring sulphur-containing groups"/>
    <property type="evidence" value="ECO:0007669"/>
    <property type="project" value="UniProtKB-ARBA"/>
</dbReference>
<proteinExistence type="inferred from homology"/>
<dbReference type="PIRSF" id="PIRSF005572">
    <property type="entry name" value="NifS"/>
    <property type="match status" value="1"/>
</dbReference>
<accession>Q0W474</accession>
<dbReference type="RefSeq" id="WP_012035742.1">
    <property type="nucleotide sequence ID" value="NC_009464.1"/>
</dbReference>
<evidence type="ECO:0000313" key="9">
    <source>
        <dbReference type="EMBL" id="CAJ36819.1"/>
    </source>
</evidence>
<keyword evidence="7" id="KW-0411">Iron-sulfur</keyword>
<keyword evidence="10" id="KW-1185">Reference proteome</keyword>
<dbReference type="PANTHER" id="PTHR11601">
    <property type="entry name" value="CYSTEINE DESULFURYLASE FAMILY MEMBER"/>
    <property type="match status" value="1"/>
</dbReference>
<evidence type="ECO:0000259" key="8">
    <source>
        <dbReference type="Pfam" id="PF00266"/>
    </source>
</evidence>
<name>Q0W474_METAR</name>
<reference evidence="9 10" key="1">
    <citation type="journal article" date="2006" name="Science">
        <title>Genome of rice cluster I archaea -- the key methane producers in the rice rhizosphere.</title>
        <authorList>
            <person name="Erkel C."/>
            <person name="Kube M."/>
            <person name="Reinhardt R."/>
            <person name="Liesack W."/>
        </authorList>
    </citation>
    <scope>NUCLEOTIDE SEQUENCE [LARGE SCALE GENOMIC DNA]</scope>
    <source>
        <strain evidence="10">DSM 22066 / NBRC 105507 / MRE50</strain>
    </source>
</reference>
<dbReference type="InterPro" id="IPR016454">
    <property type="entry name" value="Cysteine_dSase"/>
</dbReference>
<keyword evidence="9" id="KW-0032">Aminotransferase</keyword>
<organism evidence="9 10">
    <name type="scientific">Methanocella arvoryzae (strain DSM 22066 / NBRC 105507 / MRE50)</name>
    <dbReference type="NCBI Taxonomy" id="351160"/>
    <lineage>
        <taxon>Archaea</taxon>
        <taxon>Methanobacteriati</taxon>
        <taxon>Methanobacteriota</taxon>
        <taxon>Stenosarchaea group</taxon>
        <taxon>Methanomicrobia</taxon>
        <taxon>Methanocellales</taxon>
        <taxon>Methanocellaceae</taxon>
        <taxon>Methanocella</taxon>
    </lineage>
</organism>
<dbReference type="OrthoDB" id="9577at2157"/>
<dbReference type="AlphaFoldDB" id="Q0W474"/>
<evidence type="ECO:0000256" key="3">
    <source>
        <dbReference type="ARBA" id="ARBA00022679"/>
    </source>
</evidence>
<dbReference type="NCBIfam" id="NF002806">
    <property type="entry name" value="PRK02948.1"/>
    <property type="match status" value="1"/>
</dbReference>
<evidence type="ECO:0000256" key="1">
    <source>
        <dbReference type="ARBA" id="ARBA00001933"/>
    </source>
</evidence>
<dbReference type="InterPro" id="IPR015424">
    <property type="entry name" value="PyrdxlP-dep_Trfase"/>
</dbReference>
<evidence type="ECO:0000256" key="7">
    <source>
        <dbReference type="ARBA" id="ARBA00023014"/>
    </source>
</evidence>
<dbReference type="EMBL" id="AM114193">
    <property type="protein sequence ID" value="CAJ36819.1"/>
    <property type="molecule type" value="Genomic_DNA"/>
</dbReference>
<dbReference type="Pfam" id="PF00266">
    <property type="entry name" value="Aminotran_5"/>
    <property type="match status" value="1"/>
</dbReference>
<dbReference type="eggNOG" id="arCOG00066">
    <property type="taxonomic scope" value="Archaea"/>
</dbReference>
<dbReference type="GO" id="GO:0046872">
    <property type="term" value="F:metal ion binding"/>
    <property type="evidence" value="ECO:0007669"/>
    <property type="project" value="UniProtKB-KW"/>
</dbReference>
<dbReference type="GeneID" id="5145823"/>
<dbReference type="PATRIC" id="fig|351160.9.peg.1456"/>
<keyword evidence="4" id="KW-0479">Metal-binding</keyword>
<dbReference type="FunFam" id="3.40.640.10:FF:000084">
    <property type="entry name" value="IscS-like cysteine desulfurase"/>
    <property type="match status" value="1"/>
</dbReference>
<evidence type="ECO:0000256" key="6">
    <source>
        <dbReference type="ARBA" id="ARBA00023004"/>
    </source>
</evidence>
<dbReference type="Gene3D" id="1.10.260.50">
    <property type="match status" value="1"/>
</dbReference>
<dbReference type="InterPro" id="IPR015421">
    <property type="entry name" value="PyrdxlP-dep_Trfase_major"/>
</dbReference>
<comment type="similarity">
    <text evidence="2">Belongs to the class-V pyridoxal-phosphate-dependent aminotransferase family. NifS/IscS subfamily.</text>
</comment>
<dbReference type="GO" id="GO:0008483">
    <property type="term" value="F:transaminase activity"/>
    <property type="evidence" value="ECO:0007669"/>
    <property type="project" value="UniProtKB-KW"/>
</dbReference>
<dbReference type="Proteomes" id="UP000000663">
    <property type="component" value="Chromosome"/>
</dbReference>
<keyword evidence="5" id="KW-0663">Pyridoxal phosphate</keyword>
<dbReference type="KEGG" id="rci:RCIX1570"/>
<comment type="cofactor">
    <cofactor evidence="1">
        <name>pyridoxal 5'-phosphate</name>
        <dbReference type="ChEBI" id="CHEBI:597326"/>
    </cofactor>
</comment>
<dbReference type="GO" id="GO:0051536">
    <property type="term" value="F:iron-sulfur cluster binding"/>
    <property type="evidence" value="ECO:0007669"/>
    <property type="project" value="UniProtKB-KW"/>
</dbReference>
<dbReference type="STRING" id="351160.RCIX1570"/>
<dbReference type="SUPFAM" id="SSF53383">
    <property type="entry name" value="PLP-dependent transferases"/>
    <property type="match status" value="1"/>
</dbReference>
<evidence type="ECO:0000256" key="2">
    <source>
        <dbReference type="ARBA" id="ARBA00006490"/>
    </source>
</evidence>
<dbReference type="InterPro" id="IPR000192">
    <property type="entry name" value="Aminotrans_V_dom"/>
</dbReference>
<keyword evidence="3" id="KW-0808">Transferase</keyword>
<sequence>MSETGKIYLDNSATTRLDPRVFEAMAPYFMEAYGNPSSLHSFGGAARDAVEEARERLAGTIGARPESVVFTSGGTESNNLALKGVAYASRRRGRHIITTAIEHDCILHSCQWLERQGFEVTYLPVDRAGLVNPDDVAGAVRPDTILVSVMHANNEIGTVQPVEEISAICREKGVPFHTDACQSFGKIPVDAGAFDLITLNAHKIYGPKGVGALVVGDGVSIEAWQHGGGHEHGLRSSTENVPAIVGFATAAELVVGSMEGESSRLARMRDRIIDTVLGEIEAAYLNGHRSLRLPNNVNLGFHGYEGEAIKLLLGLDEKGIAVSTGSACSSGTGTHSHVLAAIGLNPLEARGALRITPGRFNTDQEIDYLLEVLPKAARSLKSISSLI</sequence>
<feature type="domain" description="Aminotransferase class V" evidence="8">
    <location>
        <begin position="7"/>
        <end position="369"/>
    </location>
</feature>
<dbReference type="InterPro" id="IPR015422">
    <property type="entry name" value="PyrdxlP-dep_Trfase_small"/>
</dbReference>
<dbReference type="Gene3D" id="3.40.640.10">
    <property type="entry name" value="Type I PLP-dependent aspartate aminotransferase-like (Major domain)"/>
    <property type="match status" value="1"/>
</dbReference>
<evidence type="ECO:0000256" key="4">
    <source>
        <dbReference type="ARBA" id="ARBA00022723"/>
    </source>
</evidence>
<evidence type="ECO:0000313" key="10">
    <source>
        <dbReference type="Proteomes" id="UP000000663"/>
    </source>
</evidence>
<dbReference type="Gene3D" id="3.90.1150.10">
    <property type="entry name" value="Aspartate Aminotransferase, domain 1"/>
    <property type="match status" value="1"/>
</dbReference>
<protein>
    <submittedName>
        <fullName evidence="9">Class V aminotransferase (NifS-like)</fullName>
    </submittedName>
</protein>
<keyword evidence="6" id="KW-0408">Iron</keyword>
<evidence type="ECO:0000256" key="5">
    <source>
        <dbReference type="ARBA" id="ARBA00022898"/>
    </source>
</evidence>